<organism evidence="2 3">
    <name type="scientific">Sphaeroforma arctica JP610</name>
    <dbReference type="NCBI Taxonomy" id="667725"/>
    <lineage>
        <taxon>Eukaryota</taxon>
        <taxon>Ichthyosporea</taxon>
        <taxon>Ichthyophonida</taxon>
        <taxon>Sphaeroforma</taxon>
    </lineage>
</organism>
<evidence type="ECO:0000256" key="1">
    <source>
        <dbReference type="SAM" id="MobiDB-lite"/>
    </source>
</evidence>
<dbReference type="Proteomes" id="UP000054560">
    <property type="component" value="Unassembled WGS sequence"/>
</dbReference>
<feature type="region of interest" description="Disordered" evidence="1">
    <location>
        <begin position="1"/>
        <end position="59"/>
    </location>
</feature>
<accession>A0A0L0FDW8</accession>
<feature type="compositionally biased region" description="Pro residues" evidence="1">
    <location>
        <begin position="1"/>
        <end position="14"/>
    </location>
</feature>
<feature type="compositionally biased region" description="Polar residues" evidence="1">
    <location>
        <begin position="18"/>
        <end position="27"/>
    </location>
</feature>
<gene>
    <name evidence="2" type="ORF">SARC_12502</name>
</gene>
<evidence type="ECO:0000313" key="2">
    <source>
        <dbReference type="EMBL" id="KNC74959.1"/>
    </source>
</evidence>
<feature type="compositionally biased region" description="Pro residues" evidence="1">
    <location>
        <begin position="48"/>
        <end position="59"/>
    </location>
</feature>
<protein>
    <submittedName>
        <fullName evidence="2">Uncharacterized protein</fullName>
    </submittedName>
</protein>
<evidence type="ECO:0000313" key="3">
    <source>
        <dbReference type="Proteomes" id="UP000054560"/>
    </source>
</evidence>
<sequence>MSAPPKPAPRPQPAARPGSTSPANQVKQPPPPVKFAKDKREGETQPLPSTPPPTSPTLK</sequence>
<dbReference type="AlphaFoldDB" id="A0A0L0FDW8"/>
<dbReference type="GeneID" id="25913006"/>
<proteinExistence type="predicted"/>
<name>A0A0L0FDW8_9EUKA</name>
<keyword evidence="3" id="KW-1185">Reference proteome</keyword>
<feature type="non-terminal residue" evidence="2">
    <location>
        <position position="59"/>
    </location>
</feature>
<reference evidence="2 3" key="1">
    <citation type="submission" date="2011-02" db="EMBL/GenBank/DDBJ databases">
        <title>The Genome Sequence of Sphaeroforma arctica JP610.</title>
        <authorList>
            <consortium name="The Broad Institute Genome Sequencing Platform"/>
            <person name="Russ C."/>
            <person name="Cuomo C."/>
            <person name="Young S.K."/>
            <person name="Zeng Q."/>
            <person name="Gargeya S."/>
            <person name="Alvarado L."/>
            <person name="Berlin A."/>
            <person name="Chapman S.B."/>
            <person name="Chen Z."/>
            <person name="Freedman E."/>
            <person name="Gellesch M."/>
            <person name="Goldberg J."/>
            <person name="Griggs A."/>
            <person name="Gujja S."/>
            <person name="Heilman E."/>
            <person name="Heiman D."/>
            <person name="Howarth C."/>
            <person name="Mehta T."/>
            <person name="Neiman D."/>
            <person name="Pearson M."/>
            <person name="Roberts A."/>
            <person name="Saif S."/>
            <person name="Shea T."/>
            <person name="Shenoy N."/>
            <person name="Sisk P."/>
            <person name="Stolte C."/>
            <person name="Sykes S."/>
            <person name="White J."/>
            <person name="Yandava C."/>
            <person name="Burger G."/>
            <person name="Gray M.W."/>
            <person name="Holland P.W.H."/>
            <person name="King N."/>
            <person name="Lang F.B.F."/>
            <person name="Roger A.J."/>
            <person name="Ruiz-Trillo I."/>
            <person name="Haas B."/>
            <person name="Nusbaum C."/>
            <person name="Birren B."/>
        </authorList>
    </citation>
    <scope>NUCLEOTIDE SEQUENCE [LARGE SCALE GENOMIC DNA]</scope>
    <source>
        <strain evidence="2 3">JP610</strain>
    </source>
</reference>
<dbReference type="EMBL" id="KQ243951">
    <property type="protein sequence ID" value="KNC74959.1"/>
    <property type="molecule type" value="Genomic_DNA"/>
</dbReference>
<dbReference type="RefSeq" id="XP_014148861.1">
    <property type="nucleotide sequence ID" value="XM_014293386.1"/>
</dbReference>